<dbReference type="EMBL" id="JADCUA010000049">
    <property type="protein sequence ID" value="KAH9828720.1"/>
    <property type="molecule type" value="Genomic_DNA"/>
</dbReference>
<protein>
    <submittedName>
        <fullName evidence="2">Uncharacterized protein</fullName>
    </submittedName>
</protein>
<evidence type="ECO:0000313" key="2">
    <source>
        <dbReference type="EMBL" id="KAH9828720.1"/>
    </source>
</evidence>
<organism evidence="2 3">
    <name type="scientific">Rhodofomes roseus</name>
    <dbReference type="NCBI Taxonomy" id="34475"/>
    <lineage>
        <taxon>Eukaryota</taxon>
        <taxon>Fungi</taxon>
        <taxon>Dikarya</taxon>
        <taxon>Basidiomycota</taxon>
        <taxon>Agaricomycotina</taxon>
        <taxon>Agaricomycetes</taxon>
        <taxon>Polyporales</taxon>
        <taxon>Rhodofomes</taxon>
    </lineage>
</organism>
<accession>A0ABQ8JXB2</accession>
<sequence>MSPLVGPTRRVILHVRDTIRTALNSFGTFREYPYRPSFDPDASVPTEDLADFDCLAGDPSSCPPAESENAPPWPFTNMTTWRFMRWMYTGSSTKSEGEATRLVGDVFQAVDFDPHDLAAINIQREKQRLDKAGSYPPPHDEAAMSESSPPMPRPADEPATHGGDGWREASVEIEIPTGSKDGPAPRTQRFVVPGLRHRSLIEIVKSAFVEPIARRFHLFPFRHFWKSSLTGKVERLYDELYTSDAWIKAHDDLQKVQRSDGCKLERVIAGMMLWSDATHLAQFGEAKAWPVYVFFGNLSKYVRWRTSPLSCHHVAYIIRKNVSYFRGLK</sequence>
<evidence type="ECO:0000256" key="1">
    <source>
        <dbReference type="SAM" id="MobiDB-lite"/>
    </source>
</evidence>
<dbReference type="Proteomes" id="UP000814176">
    <property type="component" value="Unassembled WGS sequence"/>
</dbReference>
<dbReference type="GeneID" id="72002003"/>
<comment type="caution">
    <text evidence="2">The sequence shown here is derived from an EMBL/GenBank/DDBJ whole genome shotgun (WGS) entry which is preliminary data.</text>
</comment>
<dbReference type="Pfam" id="PF18759">
    <property type="entry name" value="Plavaka"/>
    <property type="match status" value="1"/>
</dbReference>
<reference evidence="2 3" key="1">
    <citation type="journal article" date="2021" name="Environ. Microbiol.">
        <title>Gene family expansions and transcriptome signatures uncover fungal adaptations to wood decay.</title>
        <authorList>
            <person name="Hage H."/>
            <person name="Miyauchi S."/>
            <person name="Viragh M."/>
            <person name="Drula E."/>
            <person name="Min B."/>
            <person name="Chaduli D."/>
            <person name="Navarro D."/>
            <person name="Favel A."/>
            <person name="Norest M."/>
            <person name="Lesage-Meessen L."/>
            <person name="Balint B."/>
            <person name="Merenyi Z."/>
            <person name="de Eugenio L."/>
            <person name="Morin E."/>
            <person name="Martinez A.T."/>
            <person name="Baldrian P."/>
            <person name="Stursova M."/>
            <person name="Martinez M.J."/>
            <person name="Novotny C."/>
            <person name="Magnuson J.K."/>
            <person name="Spatafora J.W."/>
            <person name="Maurice S."/>
            <person name="Pangilinan J."/>
            <person name="Andreopoulos W."/>
            <person name="LaButti K."/>
            <person name="Hundley H."/>
            <person name="Na H."/>
            <person name="Kuo A."/>
            <person name="Barry K."/>
            <person name="Lipzen A."/>
            <person name="Henrissat B."/>
            <person name="Riley R."/>
            <person name="Ahrendt S."/>
            <person name="Nagy L.G."/>
            <person name="Grigoriev I.V."/>
            <person name="Martin F."/>
            <person name="Rosso M.N."/>
        </authorList>
    </citation>
    <scope>NUCLEOTIDE SEQUENCE [LARGE SCALE GENOMIC DNA]</scope>
    <source>
        <strain evidence="2 3">CIRM-BRFM 1785</strain>
    </source>
</reference>
<feature type="region of interest" description="Disordered" evidence="1">
    <location>
        <begin position="128"/>
        <end position="165"/>
    </location>
</feature>
<keyword evidence="3" id="KW-1185">Reference proteome</keyword>
<feature type="compositionally biased region" description="Basic and acidic residues" evidence="1">
    <location>
        <begin position="154"/>
        <end position="165"/>
    </location>
</feature>
<gene>
    <name evidence="2" type="ORF">C8Q71DRAFT_719102</name>
</gene>
<evidence type="ECO:0000313" key="3">
    <source>
        <dbReference type="Proteomes" id="UP000814176"/>
    </source>
</evidence>
<name>A0ABQ8JXB2_9APHY</name>
<dbReference type="RefSeq" id="XP_047772376.1">
    <property type="nucleotide sequence ID" value="XM_047921271.1"/>
</dbReference>
<dbReference type="InterPro" id="IPR041078">
    <property type="entry name" value="Plavaka"/>
</dbReference>
<proteinExistence type="predicted"/>